<feature type="region of interest" description="Disordered" evidence="6">
    <location>
        <begin position="4535"/>
        <end position="4559"/>
    </location>
</feature>
<feature type="region of interest" description="Disordered" evidence="6">
    <location>
        <begin position="2196"/>
        <end position="2221"/>
    </location>
</feature>
<dbReference type="Pfam" id="PF13193">
    <property type="entry name" value="AMP-binding_C"/>
    <property type="match status" value="3"/>
</dbReference>
<keyword evidence="1" id="KW-0596">Phosphopantetheine</keyword>
<gene>
    <name evidence="8" type="ORF">SCF082_LOCUS46561</name>
</gene>
<dbReference type="Gene3D" id="3.30.559.30">
    <property type="entry name" value="Nonribosomal peptide synthetase, condensation domain"/>
    <property type="match status" value="3"/>
</dbReference>
<feature type="non-terminal residue" evidence="8">
    <location>
        <position position="4684"/>
    </location>
</feature>
<evidence type="ECO:0000259" key="7">
    <source>
        <dbReference type="PROSITE" id="PS50075"/>
    </source>
</evidence>
<dbReference type="EMBL" id="CAXAMM010041444">
    <property type="protein sequence ID" value="CAK9099421.1"/>
    <property type="molecule type" value="Genomic_DNA"/>
</dbReference>
<feature type="compositionally biased region" description="Polar residues" evidence="6">
    <location>
        <begin position="2202"/>
        <end position="2213"/>
    </location>
</feature>
<dbReference type="InterPro" id="IPR001242">
    <property type="entry name" value="Condensation_dom"/>
</dbReference>
<dbReference type="Gene3D" id="3.30.559.10">
    <property type="entry name" value="Chloramphenicol acetyltransferase-like domain"/>
    <property type="match status" value="3"/>
</dbReference>
<dbReference type="NCBIfam" id="TIGR01746">
    <property type="entry name" value="Thioester-redct"/>
    <property type="match status" value="1"/>
</dbReference>
<dbReference type="InterPro" id="IPR029063">
    <property type="entry name" value="SAM-dependent_MTases_sf"/>
</dbReference>
<dbReference type="SUPFAM" id="SSF51735">
    <property type="entry name" value="NAD(P)-binding Rossmann-fold domains"/>
    <property type="match status" value="1"/>
</dbReference>
<dbReference type="NCBIfam" id="TIGR01733">
    <property type="entry name" value="AA-adenyl-dom"/>
    <property type="match status" value="3"/>
</dbReference>
<proteinExistence type="predicted"/>
<feature type="compositionally biased region" description="Basic and acidic residues" evidence="6">
    <location>
        <begin position="4535"/>
        <end position="4550"/>
    </location>
</feature>
<dbReference type="Gene3D" id="3.40.50.150">
    <property type="entry name" value="Vaccinia Virus protein VP39"/>
    <property type="match status" value="1"/>
</dbReference>
<dbReference type="Proteomes" id="UP001642464">
    <property type="component" value="Unassembled WGS sequence"/>
</dbReference>
<dbReference type="PANTHER" id="PTHR45527">
    <property type="entry name" value="NONRIBOSOMAL PEPTIDE SYNTHETASE"/>
    <property type="match status" value="1"/>
</dbReference>
<feature type="domain" description="Carrier" evidence="7">
    <location>
        <begin position="2224"/>
        <end position="2301"/>
    </location>
</feature>
<feature type="region of interest" description="Disordered" evidence="6">
    <location>
        <begin position="1168"/>
        <end position="1216"/>
    </location>
</feature>
<dbReference type="Gene3D" id="3.30.300.30">
    <property type="match status" value="3"/>
</dbReference>
<dbReference type="InterPro" id="IPR020845">
    <property type="entry name" value="AMP-binding_CS"/>
</dbReference>
<dbReference type="InterPro" id="IPR006162">
    <property type="entry name" value="Ppantetheine_attach_site"/>
</dbReference>
<dbReference type="Gene3D" id="3.40.50.12780">
    <property type="entry name" value="N-terminal domain of ligase-like"/>
    <property type="match status" value="1"/>
</dbReference>
<feature type="compositionally biased region" description="Basic and acidic residues" evidence="6">
    <location>
        <begin position="1206"/>
        <end position="1216"/>
    </location>
</feature>
<dbReference type="SMART" id="SM00823">
    <property type="entry name" value="PKS_PP"/>
    <property type="match status" value="3"/>
</dbReference>
<feature type="compositionally biased region" description="Low complexity" evidence="6">
    <location>
        <begin position="394"/>
        <end position="409"/>
    </location>
</feature>
<dbReference type="CDD" id="cd19531">
    <property type="entry name" value="LCL_NRPS-like"/>
    <property type="match status" value="1"/>
</dbReference>
<feature type="compositionally biased region" description="Polar residues" evidence="6">
    <location>
        <begin position="1043"/>
        <end position="1056"/>
    </location>
</feature>
<organism evidence="8 9">
    <name type="scientific">Durusdinium trenchii</name>
    <dbReference type="NCBI Taxonomy" id="1381693"/>
    <lineage>
        <taxon>Eukaryota</taxon>
        <taxon>Sar</taxon>
        <taxon>Alveolata</taxon>
        <taxon>Dinophyceae</taxon>
        <taxon>Suessiales</taxon>
        <taxon>Symbiodiniaceae</taxon>
        <taxon>Durusdinium</taxon>
    </lineage>
</organism>
<dbReference type="PROSITE" id="PS50075">
    <property type="entry name" value="CARRIER"/>
    <property type="match status" value="3"/>
</dbReference>
<dbReference type="PROSITE" id="PS00012">
    <property type="entry name" value="PHOSPHOPANTETHEINE"/>
    <property type="match status" value="1"/>
</dbReference>
<keyword evidence="9" id="KW-1185">Reference proteome</keyword>
<feature type="region of interest" description="Disordered" evidence="6">
    <location>
        <begin position="3603"/>
        <end position="3625"/>
    </location>
</feature>
<comment type="caution">
    <text evidence="8">The sequence shown here is derived from an EMBL/GenBank/DDBJ whole genome shotgun (WGS) entry which is preliminary data.</text>
</comment>
<dbReference type="InterPro" id="IPR000873">
    <property type="entry name" value="AMP-dep_synth/lig_dom"/>
</dbReference>
<evidence type="ECO:0000256" key="3">
    <source>
        <dbReference type="ARBA" id="ARBA00022598"/>
    </source>
</evidence>
<feature type="region of interest" description="Disordered" evidence="6">
    <location>
        <begin position="1"/>
        <end position="26"/>
    </location>
</feature>
<dbReference type="PROSITE" id="PS00455">
    <property type="entry name" value="AMP_BINDING"/>
    <property type="match status" value="3"/>
</dbReference>
<dbReference type="SUPFAM" id="SSF52777">
    <property type="entry name" value="CoA-dependent acyltransferases"/>
    <property type="match status" value="5"/>
</dbReference>
<accession>A0ABP0RFR2</accession>
<dbReference type="SUPFAM" id="SSF53335">
    <property type="entry name" value="S-adenosyl-L-methionine-dependent methyltransferases"/>
    <property type="match status" value="1"/>
</dbReference>
<evidence type="ECO:0000256" key="6">
    <source>
        <dbReference type="SAM" id="MobiDB-lite"/>
    </source>
</evidence>
<dbReference type="Pfam" id="PF00550">
    <property type="entry name" value="PP-binding"/>
    <property type="match status" value="3"/>
</dbReference>
<dbReference type="Pfam" id="PF04072">
    <property type="entry name" value="LCM"/>
    <property type="match status" value="1"/>
</dbReference>
<dbReference type="Gene3D" id="3.40.50.720">
    <property type="entry name" value="NAD(P)-binding Rossmann-like Domain"/>
    <property type="match status" value="1"/>
</dbReference>
<name>A0ABP0RFR2_9DINO</name>
<feature type="domain" description="Carrier" evidence="7">
    <location>
        <begin position="1078"/>
        <end position="1155"/>
    </location>
</feature>
<dbReference type="InterPro" id="IPR013120">
    <property type="entry name" value="FAR_NAD-bd"/>
</dbReference>
<dbReference type="Pfam" id="PF00668">
    <property type="entry name" value="Condensation"/>
    <property type="match status" value="3"/>
</dbReference>
<dbReference type="CDD" id="cd05930">
    <property type="entry name" value="A_NRPS"/>
    <property type="match status" value="3"/>
</dbReference>
<dbReference type="Gene3D" id="1.10.1200.10">
    <property type="entry name" value="ACP-like"/>
    <property type="match status" value="2"/>
</dbReference>
<dbReference type="SUPFAM" id="SSF56801">
    <property type="entry name" value="Acetyl-CoA synthetase-like"/>
    <property type="match status" value="3"/>
</dbReference>
<dbReference type="InterPro" id="IPR023213">
    <property type="entry name" value="CAT-like_dom_sf"/>
</dbReference>
<feature type="domain" description="Carrier" evidence="7">
    <location>
        <begin position="3525"/>
        <end position="3600"/>
    </location>
</feature>
<keyword evidence="2" id="KW-0597">Phosphoprotein</keyword>
<feature type="compositionally biased region" description="Basic and acidic residues" evidence="6">
    <location>
        <begin position="1183"/>
        <end position="1198"/>
    </location>
</feature>
<dbReference type="Pfam" id="PF07993">
    <property type="entry name" value="NAD_binding_4"/>
    <property type="match status" value="1"/>
</dbReference>
<dbReference type="InterPro" id="IPR029058">
    <property type="entry name" value="AB_hydrolase_fold"/>
</dbReference>
<evidence type="ECO:0000313" key="8">
    <source>
        <dbReference type="EMBL" id="CAK9099421.1"/>
    </source>
</evidence>
<dbReference type="InterPro" id="IPR009081">
    <property type="entry name" value="PP-bd_ACP"/>
</dbReference>
<dbReference type="CDD" id="cd05235">
    <property type="entry name" value="SDR_e1"/>
    <property type="match status" value="1"/>
</dbReference>
<sequence length="4684" mass="519248">MSLDTRPQGSEAARQAVALEEEEERRRGVLPVVRLVTQSDASLDAERLEECFRHAAERQKIPRGTAVDFAVVQVAEDEDPTKQVEAVLGDSIEWKVLVMARLLRSQSSAAQDVLAVAALRSRIDPLSLCLFMSDVKLLYESTSRLELPAVEVSFDEFKMWREDQLMSGDAFQQQLAYWQVHLAKPLPSLELPCDAPYYVQDKPRAKDIPMYLETVPLELPGQLCDKVRSFCMEHHVSPRAMLLAAFHLLISRYTGECDVIVGCHVDNRGRHVEAKGVVGAFENWIPVRVVSGDHPSARAFVERVARALSEAEDNVDVPLEALKKELGVPQVFAAGFEVYGNSVDEYSFPLITTRLLRMVIGVASRSLGAASSTEAPLSPPSAGLPKSAMDNILAGTASQGGSTTGAHSHGPGRGKPLSMGGISLHSLPLTTGCDLRDDRVRLVGVTSPVMRLALQVDVNSFSTEAIRRMAKHMTNLLENLLEGFQVQRLSDVEMMDDLERDMVVSHFNKGKTDRSLEDAADQDGLETSLLVPDLVERQASRSPENLAVSIHNGRATMTYRQLDAKANQLANFLLLSGATLGEPVPVLLNRSLDLAVAWLAVLKSGAAVMPMDPKFPVERVGVMLEDANAAIVVTEEALLDSLPATWSGRTVVLDKDWSRAIQFGSFSPPRVTLDPKSPAYVIYTSGSTGQPKGVVLEHRAIVNYVQWHLKYYEMCPQDRVFACAGLAFDASMADTWPTFCAGACLLPVVDSDIIVVPRRFWDWVVRERATMGFLTTQLCEMVLAEDERNPRDDLGKFRLLYTGGDRLHFGARADAPFTLVNIYGPTENTINSTMTHVEPGLRNPPSIGSPAPNTQCYVVDPDTLRPVPIGVYGELLVAGAQLARGYLKREALTAAKFIPNPIPGTKGDRVYRTGDLVRWRADGMLDFWGRKDSQVKIRGNRVELSAIECKLISHPAVQDAVVVAREDVPGYKRLVGYLVLEIAQDNNCKADASALKDTKREVLEYLESKLPGFMIPSALVVLPEFPLTSNHKVDRRALPPPTATTGVQGEASSESNLPRKGFLKRRQGSLLGSFDQGNPLDGHASEIFAQVLGLSGETENQGKADVHFFESGGDSLGAGQVTAMMSQLVGAELPVSLLYKFPTVSRYCRAVAVAQAGVKPPPVRLDGAVDSADDTQHHNTAHRLPDVKGEEKGDKRDGLPIVEEETSAKQRPGEADIQERRASFNEESLWLVCQNPNEWASRAYNVPFSCKCPAETFEPEALEKALLEVSSTFEALRVRFRAATQSGEALVERVLEESATLDFAVTQGLTNEDEVLKEWLGRETYKTFDLSKGPLCRVRLAQLENKQGQVLLVVLHHIVTDLWSMVIFLDKLFAAYFDGEHPGKPERDYSSFVVMQRGLVRGARGESLLKYWRKALADDHSDMELPLDFPRPANKSFRGGAHRFRVDRPTSLRLRQMCSDTGFTMNVLLLTAFNVLLRGLTGKSSVRVGVPTAGRYREDLAAMVGYFVNPVVLQNDLSGNPTLVQLLNRVSTNVLLGIDHQAMPLPYLVDQLGCGTNRQLFNIAYVFQRPFRMRKGLTECLLGFDGAEVDIHPKVAGAVSLTSPHQHAQFDLTLMVFFENDQVSGVFHYCTDILKSSSVESFANMFCTLLQGMSDCNPESTRLGDLPLVGLEERAKVLNSFNRSHDEYRPRQDDGLSCIHHLVEAQAQRTPHRISVSAEGVNLSYRKLDERSNRLANFLRFAGVQHEVQVPVLLDRGADLVVSWLAVLKAGGAVMPMDPKFPTERLRAVLQEASACIILTEVKHAARVSEACDPSTRVVTLDADWDDVIALASCARPANVEEQSDRTLAYVIYTSGSTGRPKGVMLEHRSIVNYIRWHIQYYKMTSEDRVFSCAGLAFDASMADTWPTLCIGACLLPVVNPDVAVVPPRLLDWIAEARATMGFLTTQICEMVLEEEHGQPRGDLECLRLLYTGGDRLHFGPPRDASYQLVNIYGPTENTINSTMCYVEKGTRVPPPIGFPAPNTFCFVLDAETMVPLPVGVFGELFLGGVQLARGYFKQPNLTKQAFVENPFESEVQGSGSTLYRTGDLVRWLPDGQIEFLGRRDTQVKIRGNRVELTSIETTLLQYPDIKDAVVVAKPRGLQDKVLVAYLISNIKLDVSIVKAFLKGRLPSFMVPSLFMQLEQFPLTANHKVNRNALPDPTASSAGTSNRSLSPKGRAAVPVQARNTLHESIREMLAAALGKSVTDIKDDDDFFDLGGHSLSAARIMSKVRSQFELDMPLSRFLTKPTVQGVASFVERSLSATSSVAMSPGSGRDATSKVKLFSESSVVSSSYRSSEITQWLLVNKKRADTARDSSARKPPLSGTPFRPSSMLRQAREQSSSAQTGRQQPSSKEANRAQSVAQRMISESPLTVAHSPIWRGSIPRTARSGQDRSLVKPKLGVLSYNQQSLWFLHKMDPSRVDFVVHVCCELDTGSTTGSTSTRGQREEFSAQILTEALQELVDRHESLRTLYGEENGVPFQLVYPPASTHKASKAPNAVNVLTHQNLSDEALEHKVQQHLHAPWDLHHKAPFRAHLYLRRSGESPVLLLLAHHIALDGWSLDVLLEDLGEAYDRCLARSRGDDVTKEWLDATGASESAKEMTVLEYAWLQKEEIGGATGDRLWNFWQRQLAGHEAMLDLPTDNEEGAGFDKRCDGKWFSFEVDKADLVDLQQVIKLERGTLFMALLAFYAGLLHRYSGKEDILIGTPMACRTRPELDRTVGNITNVVVLRMHVSKEDNFRSLLRQARAVVLSAFEHQELPFAVLVERMETHRQSGQNPLFQVLLSLNQPFSTHKEADEAPSLARLETGETVMLGSNLKAREFAAEQQASPYDLQLIFSQGQESLRASFQYKPSRFSDDSIRRMAAHFCALVRRSAENPKQMICHMPLLSAEEMTQMVVQWNETEQPFEAEVCVHQLFEEAAANFPFRVAVSFQGHMWSYGDLNRRANILARYLRHKCHVQPSMKVGILLERSPEMILAMLAVAKSGGAYVPMSTAWPAERLIYVFEDSAMQVVLCNHQMEPLLSSMAAERLPMLLVLDRTWPRIARRVAVAFGEERAESNLPPPSSMSWGRDAQQWHGSRSVVYMIYTSGSTGNPKGVLIEHCSLVNLVQWHRREYSLTPADRASQLVGAAFDPVALEVWPFLSVGASVHVVDDQTRDNLTSLRQWLQDERISVCLLPTPLLEMFLKLGRRGIWPSCMRVMYGGGDKLHVAAETLAELPFRLDNHYGPSEGTVMCTFYNLARLDVPEGGFSTKVLSPYIGKPISNFKAFVLDGFLQPVPALVAGELCIAGPGLARGYLERPQLTAERFVPLPEALKEELGSPCDSALREDLWGRLYRTGDRVRFRRDGNIEFIGRVDFQVKIRGMRVELGEIESVLKQHGEVLEACVVAREDKPGQQRLCAYVVWGRHHELTSKSGEGSQVEVIHELQNLVKDKLPSYMVPVAWVFVEDQLPQTPNGKIDRKALPPPSDDSKDAHGKALRAVVSPRTGTEVALAKLWQETLALEEISVHDNFFDLGGHSLAATQLLSMVHEVFSAEISITAFFADPSVAGMARALSSVRAGTRAGPENVPRDAAEQAGGTADVRGDFDDDVGPLGFDPREEVQLDASIKPLRRWDPFCEIGEAKNDSWRTCFLTGATGFLGSFLVHKLCDNLRHLDPPGQLICLVRGKTDAEALARLRESLKSFELLSDVEDLGLGIFDGVTRMPVSLVRGDLSLPFFGLSRSVFEHLADQAEVTIHAGAFVHSLFPYSRLQAANVGGTKEVLRLACSRDPALEPMLVVHVSTLSVFAGSPPDGAFAVVQPGVCDVQDEPVREVLWAAEGPLTSEENLHLLEGYAQTKWVAEHLVREAQRRGVGATIFRPGRITGDSNTGIASFGDFMCLFLKGCLQIQAAPDLDWVMDTNPVDLVCDGVVELCRRPRAEVIGRAFNLCHPQPQLLPEYMSWVQDEMGFHCPVIPYKEWRERLVRAAKSTTDSSNALYPLLPMFAADRDSMQPQEQLRFEPSLPELTARYPPLETLHRVALERMIRDGFVPPPASDSADQAFFDTRRIPMELTDVPETTLWTLWNRASEVRPGGLTEGDEACLRIRDQLMAEGVDFESKFGEANNSHAIRSRMFDDAVATVAREAEKASRRVVVVSLGEGLETQRFRLESRLPDNTPWVTVDLPETIAIRERFIQPDSMHVHVPVSAADVEGWATRTLQVAGQPAEALTVIVIAGGLFMYLEEEVVQQTIVKIRERFPHGSLVFDLISPNLSSKTMSENGWRLTPNYVTPRMPFGILFDDVTPRFQSWLGTPTADVEHLPWRLEPLMRAAVCCPAGTCHRNSQAGVERSRGAGEVARAAMSVFVSCSRGKDLEGRDTGERGQELAKVLREDLQLTTWFGWEDAETDEDALFEVVKEGVGNADVALVCVTKEYMDLVNNNRKDSMVKMEFIAIMTQMPRANVVLVALEPFMLERSSWFGRFGEELSTMPLHLDMSDSYLDAGLLAGNLNLRELVRTSSRETGRTSGKPERDDEERDGDDFVQLDRAKHTATIGSGRKVLSMAEIQELAFEEIGKDEVVRVLKGAQLVKLGRTGRANSRQVFVNGFLTHLAWESSRGNTRGVKFANVVEIAAGLSPAAFRKRSFRAKDFTKAKDLCFHVETHERS</sequence>
<keyword evidence="4" id="KW-0489">Methyltransferase</keyword>
<dbReference type="Gene3D" id="3.40.50.1820">
    <property type="entry name" value="alpha/beta hydrolase"/>
    <property type="match status" value="1"/>
</dbReference>
<feature type="region of interest" description="Disordered" evidence="6">
    <location>
        <begin position="2350"/>
        <end position="2403"/>
    </location>
</feature>
<feature type="compositionally biased region" description="Basic and acidic residues" evidence="6">
    <location>
        <begin position="3499"/>
        <end position="3516"/>
    </location>
</feature>
<dbReference type="SUPFAM" id="SSF47336">
    <property type="entry name" value="ACP-like"/>
    <property type="match status" value="3"/>
</dbReference>
<dbReference type="Gene3D" id="3.40.50.980">
    <property type="match status" value="4"/>
</dbReference>
<dbReference type="Pfam" id="PF00501">
    <property type="entry name" value="AMP-binding"/>
    <property type="match status" value="3"/>
</dbReference>
<dbReference type="InterPro" id="IPR010080">
    <property type="entry name" value="Thioester_reductase-like_dom"/>
</dbReference>
<dbReference type="Gene3D" id="2.30.38.10">
    <property type="entry name" value="Luciferase, Domain 3"/>
    <property type="match status" value="2"/>
</dbReference>
<feature type="region of interest" description="Disordered" evidence="6">
    <location>
        <begin position="3497"/>
        <end position="3516"/>
    </location>
</feature>
<dbReference type="InterPro" id="IPR042099">
    <property type="entry name" value="ANL_N_sf"/>
</dbReference>
<evidence type="ECO:0000313" key="9">
    <source>
        <dbReference type="Proteomes" id="UP001642464"/>
    </source>
</evidence>
<dbReference type="InterPro" id="IPR036291">
    <property type="entry name" value="NAD(P)-bd_dom_sf"/>
</dbReference>
<feature type="compositionally biased region" description="Polar residues" evidence="6">
    <location>
        <begin position="2379"/>
        <end position="2403"/>
    </location>
</feature>
<dbReference type="InterPro" id="IPR036736">
    <property type="entry name" value="ACP-like_sf"/>
</dbReference>
<dbReference type="InterPro" id="IPR025110">
    <property type="entry name" value="AMP-bd_C"/>
</dbReference>
<keyword evidence="3" id="KW-0436">Ligase</keyword>
<dbReference type="NCBIfam" id="NF003417">
    <property type="entry name" value="PRK04813.1"/>
    <property type="match status" value="4"/>
</dbReference>
<evidence type="ECO:0000256" key="1">
    <source>
        <dbReference type="ARBA" id="ARBA00022450"/>
    </source>
</evidence>
<reference evidence="8 9" key="1">
    <citation type="submission" date="2024-02" db="EMBL/GenBank/DDBJ databases">
        <authorList>
            <person name="Chen Y."/>
            <person name="Shah S."/>
            <person name="Dougan E. K."/>
            <person name="Thang M."/>
            <person name="Chan C."/>
        </authorList>
    </citation>
    <scope>NUCLEOTIDE SEQUENCE [LARGE SCALE GENOMIC DNA]</scope>
</reference>
<dbReference type="InterPro" id="IPR010071">
    <property type="entry name" value="AA_adenyl_dom"/>
</dbReference>
<dbReference type="InterPro" id="IPR020806">
    <property type="entry name" value="PKS_PP-bd"/>
</dbReference>
<protein>
    <submittedName>
        <fullName evidence="8">Linear gramicidin synthase subunit C</fullName>
    </submittedName>
</protein>
<evidence type="ECO:0000256" key="2">
    <source>
        <dbReference type="ARBA" id="ARBA00022553"/>
    </source>
</evidence>
<evidence type="ECO:0000256" key="4">
    <source>
        <dbReference type="ARBA" id="ARBA00022603"/>
    </source>
</evidence>
<dbReference type="PANTHER" id="PTHR45527:SF1">
    <property type="entry name" value="FATTY ACID SYNTHASE"/>
    <property type="match status" value="1"/>
</dbReference>
<feature type="region of interest" description="Disordered" evidence="6">
    <location>
        <begin position="1032"/>
        <end position="1057"/>
    </location>
</feature>
<evidence type="ECO:0000256" key="5">
    <source>
        <dbReference type="ARBA" id="ARBA00022679"/>
    </source>
</evidence>
<feature type="region of interest" description="Disordered" evidence="6">
    <location>
        <begin position="394"/>
        <end position="416"/>
    </location>
</feature>
<dbReference type="InterPro" id="IPR007213">
    <property type="entry name" value="Ppm1/Ppm2/Tcmp"/>
</dbReference>
<keyword evidence="5" id="KW-0808">Transferase</keyword>
<dbReference type="InterPro" id="IPR045851">
    <property type="entry name" value="AMP-bd_C_sf"/>
</dbReference>